<dbReference type="Gene3D" id="3.60.15.10">
    <property type="entry name" value="Ribonuclease Z/Hydroxyacylglutathione hydrolase-like"/>
    <property type="match status" value="1"/>
</dbReference>
<dbReference type="OrthoDB" id="9802248at2"/>
<dbReference type="AlphaFoldDB" id="A0A1U7NRG6"/>
<dbReference type="SUPFAM" id="SSF56281">
    <property type="entry name" value="Metallo-hydrolase/oxidoreductase"/>
    <property type="match status" value="1"/>
</dbReference>
<dbReference type="PANTHER" id="PTHR42951">
    <property type="entry name" value="METALLO-BETA-LACTAMASE DOMAIN-CONTAINING"/>
    <property type="match status" value="1"/>
</dbReference>
<sequence>MKLNDDLLILELTADFGTGPNILNAAVILDSQAGHTLVDTGMPGMEGAIETALAEVGASIKDIKQIIITHHDLDHIGSLEAVVKASGAQVWASARETPFIQGEEWPQKMPPQESVAKMLADPETPPQMRARLSLPRVAVKVDRALQDGEVLPLAGGVRVILTPGHTPGHLSLYLERTKTLITGDALVSDGGQLHPPRAQVTPDMAAAGQSVGRMAALDVQTVVTYHGGVVHEDAKGQLGRVAAGMAES</sequence>
<evidence type="ECO:0000313" key="3">
    <source>
        <dbReference type="Proteomes" id="UP000186607"/>
    </source>
</evidence>
<dbReference type="InterPro" id="IPR001279">
    <property type="entry name" value="Metallo-B-lactamas"/>
</dbReference>
<dbReference type="eggNOG" id="COG0491">
    <property type="taxonomic scope" value="Bacteria"/>
</dbReference>
<proteinExistence type="predicted"/>
<dbReference type="InterPro" id="IPR036866">
    <property type="entry name" value="RibonucZ/Hydroxyglut_hydro"/>
</dbReference>
<accession>A0A1U7NRG6</accession>
<dbReference type="CDD" id="cd07721">
    <property type="entry name" value="yflN-like_MBL-fold"/>
    <property type="match status" value="1"/>
</dbReference>
<dbReference type="SMART" id="SM00849">
    <property type="entry name" value="Lactamase_B"/>
    <property type="match status" value="1"/>
</dbReference>
<dbReference type="EMBL" id="MSTI01000178">
    <property type="protein sequence ID" value="OLV15512.1"/>
    <property type="molecule type" value="Genomic_DNA"/>
</dbReference>
<protein>
    <submittedName>
        <fullName evidence="2">Metal-dependent hydrolase</fullName>
    </submittedName>
</protein>
<dbReference type="STRING" id="249408.BOO71_0014773"/>
<dbReference type="RefSeq" id="WP_075837003.1">
    <property type="nucleotide sequence ID" value="NZ_MSTI01000178.1"/>
</dbReference>
<evidence type="ECO:0000313" key="2">
    <source>
        <dbReference type="EMBL" id="OLV15512.1"/>
    </source>
</evidence>
<keyword evidence="2" id="KW-0378">Hydrolase</keyword>
<dbReference type="InterPro" id="IPR050855">
    <property type="entry name" value="NDM-1-like"/>
</dbReference>
<dbReference type="Proteomes" id="UP000186607">
    <property type="component" value="Unassembled WGS sequence"/>
</dbReference>
<feature type="domain" description="Metallo-beta-lactamase" evidence="1">
    <location>
        <begin position="22"/>
        <end position="226"/>
    </location>
</feature>
<name>A0A1U7NRG6_9DEIO</name>
<dbReference type="GO" id="GO:0016787">
    <property type="term" value="F:hydrolase activity"/>
    <property type="evidence" value="ECO:0007669"/>
    <property type="project" value="UniProtKB-KW"/>
</dbReference>
<comment type="caution">
    <text evidence="2">The sequence shown here is derived from an EMBL/GenBank/DDBJ whole genome shotgun (WGS) entry which is preliminary data.</text>
</comment>
<reference evidence="2 3" key="1">
    <citation type="submission" date="2017-01" db="EMBL/GenBank/DDBJ databases">
        <title>Genome Analysis of Deinococcus marmoris KOPRI26562.</title>
        <authorList>
            <person name="Kim J.H."/>
            <person name="Oh H.-M."/>
        </authorList>
    </citation>
    <scope>NUCLEOTIDE SEQUENCE [LARGE SCALE GENOMIC DNA]</scope>
    <source>
        <strain evidence="2 3">KOPRI26562</strain>
    </source>
</reference>
<gene>
    <name evidence="2" type="ORF">BOO71_0014773</name>
</gene>
<keyword evidence="3" id="KW-1185">Reference proteome</keyword>
<dbReference type="PANTHER" id="PTHR42951:SF15">
    <property type="entry name" value="METALLO-BETA-LACTAMASE SUPERFAMILY PROTEIN"/>
    <property type="match status" value="1"/>
</dbReference>
<evidence type="ECO:0000259" key="1">
    <source>
        <dbReference type="SMART" id="SM00849"/>
    </source>
</evidence>
<dbReference type="Pfam" id="PF00753">
    <property type="entry name" value="Lactamase_B"/>
    <property type="match status" value="1"/>
</dbReference>
<organism evidence="2 3">
    <name type="scientific">Deinococcus marmoris</name>
    <dbReference type="NCBI Taxonomy" id="249408"/>
    <lineage>
        <taxon>Bacteria</taxon>
        <taxon>Thermotogati</taxon>
        <taxon>Deinococcota</taxon>
        <taxon>Deinococci</taxon>
        <taxon>Deinococcales</taxon>
        <taxon>Deinococcaceae</taxon>
        <taxon>Deinococcus</taxon>
    </lineage>
</organism>